<feature type="region of interest" description="Disordered" evidence="1">
    <location>
        <begin position="253"/>
        <end position="298"/>
    </location>
</feature>
<organism evidence="2 3">
    <name type="scientific">Porphyra umbilicalis</name>
    <name type="common">Purple laver</name>
    <name type="synonym">Red alga</name>
    <dbReference type="NCBI Taxonomy" id="2786"/>
    <lineage>
        <taxon>Eukaryota</taxon>
        <taxon>Rhodophyta</taxon>
        <taxon>Bangiophyceae</taxon>
        <taxon>Bangiales</taxon>
        <taxon>Bangiaceae</taxon>
        <taxon>Porphyra</taxon>
    </lineage>
</organism>
<evidence type="ECO:0000313" key="2">
    <source>
        <dbReference type="EMBL" id="OSX73688.1"/>
    </source>
</evidence>
<protein>
    <submittedName>
        <fullName evidence="2">Uncharacterized protein</fullName>
    </submittedName>
</protein>
<proteinExistence type="predicted"/>
<dbReference type="AlphaFoldDB" id="A0A1X6NYL2"/>
<gene>
    <name evidence="2" type="ORF">BU14_0331s0007</name>
</gene>
<name>A0A1X6NYL2_PORUM</name>
<feature type="compositionally biased region" description="Acidic residues" evidence="1">
    <location>
        <begin position="284"/>
        <end position="296"/>
    </location>
</feature>
<evidence type="ECO:0000256" key="1">
    <source>
        <dbReference type="SAM" id="MobiDB-lite"/>
    </source>
</evidence>
<dbReference type="EMBL" id="KV918983">
    <property type="protein sequence ID" value="OSX73688.1"/>
    <property type="molecule type" value="Genomic_DNA"/>
</dbReference>
<feature type="compositionally biased region" description="Acidic residues" evidence="1">
    <location>
        <begin position="259"/>
        <end position="271"/>
    </location>
</feature>
<sequence length="474" mass="49893">MEPVFNAAEQRLYLKFFEHLGISEKKKMVFLCSLLRNLYDAASKLDLHLAPYSAALHCAVSRMVVSDNPQEAPTHRWIRVVDRLGFFTDANRHSERIVNLGLAFAYRHLEADALAEANALLLRKAHAAASQNDDEGEGAVPRGGVVVSTTTMNPAAAAAANLELLPGQLDGDDEEQEHPLPPGGLVLSANEEASQLDGGDGGEEVEDAVPQGGMVVSATPFWRGGTGGTSGAAGADGAGAAGGAAAAGGAVAAGGAGVDNEDDADKADEEQSSSLRSAVAGDQGDLDLSDGGDDESIPSHVLYEQQPTVTPPLVAVKAVAAVLRTVMDMPDGKDVLLKLLSDGVLVLARSRPNPSAPDGTIRPTGAKADAAAIWRMCELWWPHWKAPQDSGSTTPPEGTLAWKLNRKRLAKSSRWSILINMAGINHALEDLSVKTSRFFKKDKLPGVECVQRVSGKSPMKLTVVVACLLLLVTK</sequence>
<accession>A0A1X6NYL2</accession>
<evidence type="ECO:0000313" key="3">
    <source>
        <dbReference type="Proteomes" id="UP000218209"/>
    </source>
</evidence>
<dbReference type="Proteomes" id="UP000218209">
    <property type="component" value="Unassembled WGS sequence"/>
</dbReference>
<keyword evidence="3" id="KW-1185">Reference proteome</keyword>
<reference evidence="2 3" key="1">
    <citation type="submission" date="2017-03" db="EMBL/GenBank/DDBJ databases">
        <title>WGS assembly of Porphyra umbilicalis.</title>
        <authorList>
            <person name="Brawley S.H."/>
            <person name="Blouin N.A."/>
            <person name="Ficko-Blean E."/>
            <person name="Wheeler G.L."/>
            <person name="Lohr M."/>
            <person name="Goodson H.V."/>
            <person name="Jenkins J.W."/>
            <person name="Blaby-Haas C.E."/>
            <person name="Helliwell K.E."/>
            <person name="Chan C."/>
            <person name="Marriage T."/>
            <person name="Bhattacharya D."/>
            <person name="Klein A.S."/>
            <person name="Badis Y."/>
            <person name="Brodie J."/>
            <person name="Cao Y."/>
            <person name="Collen J."/>
            <person name="Dittami S.M."/>
            <person name="Gachon C.M."/>
            <person name="Green B.R."/>
            <person name="Karpowicz S."/>
            <person name="Kim J.W."/>
            <person name="Kudahl U."/>
            <person name="Lin S."/>
            <person name="Michel G."/>
            <person name="Mittag M."/>
            <person name="Olson B.J."/>
            <person name="Pangilinan J."/>
            <person name="Peng Y."/>
            <person name="Qiu H."/>
            <person name="Shu S."/>
            <person name="Singer J.T."/>
            <person name="Smith A.G."/>
            <person name="Sprecher B.N."/>
            <person name="Wagner V."/>
            <person name="Wang W."/>
            <person name="Wang Z.-Y."/>
            <person name="Yan J."/>
            <person name="Yarish C."/>
            <person name="Zoeuner-Riek S."/>
            <person name="Zhuang Y."/>
            <person name="Zou Y."/>
            <person name="Lindquist E.A."/>
            <person name="Grimwood J."/>
            <person name="Barry K."/>
            <person name="Rokhsar D.S."/>
            <person name="Schmutz J."/>
            <person name="Stiller J.W."/>
            <person name="Grossman A.R."/>
            <person name="Prochnik S.E."/>
        </authorList>
    </citation>
    <scope>NUCLEOTIDE SEQUENCE [LARGE SCALE GENOMIC DNA]</scope>
    <source>
        <strain evidence="2">4086291</strain>
    </source>
</reference>